<accession>A0A8H5H010</accession>
<name>A0A8H5H010_9AGAR</name>
<organism evidence="1 2">
    <name type="scientific">Tricholomella constricta</name>
    <dbReference type="NCBI Taxonomy" id="117010"/>
    <lineage>
        <taxon>Eukaryota</taxon>
        <taxon>Fungi</taxon>
        <taxon>Dikarya</taxon>
        <taxon>Basidiomycota</taxon>
        <taxon>Agaricomycotina</taxon>
        <taxon>Agaricomycetes</taxon>
        <taxon>Agaricomycetidae</taxon>
        <taxon>Agaricales</taxon>
        <taxon>Tricholomatineae</taxon>
        <taxon>Lyophyllaceae</taxon>
        <taxon>Tricholomella</taxon>
    </lineage>
</organism>
<gene>
    <name evidence="1" type="ORF">D9615_008872</name>
</gene>
<dbReference type="Proteomes" id="UP000565441">
    <property type="component" value="Unassembled WGS sequence"/>
</dbReference>
<evidence type="ECO:0000313" key="1">
    <source>
        <dbReference type="EMBL" id="KAF5374114.1"/>
    </source>
</evidence>
<dbReference type="OrthoDB" id="2935230at2759"/>
<proteinExistence type="predicted"/>
<dbReference type="EMBL" id="JAACJP010000037">
    <property type="protein sequence ID" value="KAF5374114.1"/>
    <property type="molecule type" value="Genomic_DNA"/>
</dbReference>
<evidence type="ECO:0000313" key="2">
    <source>
        <dbReference type="Proteomes" id="UP000565441"/>
    </source>
</evidence>
<sequence>MARHRLQRLQRLPVELLLEILSFAAARSAGNYRTLLLVSKKIEGLVKLHCLQVVPVVLDDCQRLRSFHHLLQTCPQVANHVRYLWIVGEGHTCWHLIDAILASCTRIVSLACTSRSLTALCSSSPSSPTPPTACTDLTLIESWHAWDDIIQTPHGPKLCAQLTRLRLQEGLTPQFPRHLFPRLTHLAFASRPIRDYLARHLETLKPLRRLRHIVVTTLWWRDGLGHGGLSQFPGGELLEMDERLEVLDCKNGWTELGAWRDGVGGGWSLWDRARLERRSMVVFQGAFKALVR</sequence>
<comment type="caution">
    <text evidence="1">The sequence shown here is derived from an EMBL/GenBank/DDBJ whole genome shotgun (WGS) entry which is preliminary data.</text>
</comment>
<protein>
    <recommendedName>
        <fullName evidence="3">F-box domain-containing protein</fullName>
    </recommendedName>
</protein>
<evidence type="ECO:0008006" key="3">
    <source>
        <dbReference type="Google" id="ProtNLM"/>
    </source>
</evidence>
<reference evidence="1 2" key="1">
    <citation type="journal article" date="2020" name="ISME J.">
        <title>Uncovering the hidden diversity of litter-decomposition mechanisms in mushroom-forming fungi.</title>
        <authorList>
            <person name="Floudas D."/>
            <person name="Bentzer J."/>
            <person name="Ahren D."/>
            <person name="Johansson T."/>
            <person name="Persson P."/>
            <person name="Tunlid A."/>
        </authorList>
    </citation>
    <scope>NUCLEOTIDE SEQUENCE [LARGE SCALE GENOMIC DNA]</scope>
    <source>
        <strain evidence="1 2">CBS 661.87</strain>
    </source>
</reference>
<dbReference type="AlphaFoldDB" id="A0A8H5H010"/>
<keyword evidence="2" id="KW-1185">Reference proteome</keyword>